<evidence type="ECO:0000313" key="4">
    <source>
        <dbReference type="Proteomes" id="UP001383192"/>
    </source>
</evidence>
<evidence type="ECO:0000256" key="2">
    <source>
        <dbReference type="SAM" id="Phobius"/>
    </source>
</evidence>
<name>A0AAW0D6D8_9AGAR</name>
<feature type="compositionally biased region" description="Basic and acidic residues" evidence="1">
    <location>
        <begin position="838"/>
        <end position="862"/>
    </location>
</feature>
<accession>A0AAW0D6D8</accession>
<feature type="compositionally biased region" description="Pro residues" evidence="1">
    <location>
        <begin position="997"/>
        <end position="1006"/>
    </location>
</feature>
<feature type="compositionally biased region" description="Polar residues" evidence="1">
    <location>
        <begin position="278"/>
        <end position="294"/>
    </location>
</feature>
<feature type="compositionally biased region" description="Low complexity" evidence="1">
    <location>
        <begin position="295"/>
        <end position="307"/>
    </location>
</feature>
<protein>
    <submittedName>
        <fullName evidence="3">SERTA domain-containing protein 3</fullName>
    </submittedName>
</protein>
<feature type="compositionally biased region" description="Polar residues" evidence="1">
    <location>
        <begin position="935"/>
        <end position="956"/>
    </location>
</feature>
<evidence type="ECO:0000313" key="3">
    <source>
        <dbReference type="EMBL" id="KAK7045902.1"/>
    </source>
</evidence>
<feature type="compositionally biased region" description="Low complexity" evidence="1">
    <location>
        <begin position="352"/>
        <end position="365"/>
    </location>
</feature>
<gene>
    <name evidence="3" type="primary">RBT1_7</name>
    <name evidence="3" type="ORF">VNI00_007333</name>
</gene>
<feature type="compositionally biased region" description="Polar residues" evidence="1">
    <location>
        <begin position="227"/>
        <end position="253"/>
    </location>
</feature>
<dbReference type="AlphaFoldDB" id="A0AAW0D6D8"/>
<feature type="compositionally biased region" description="Low complexity" evidence="1">
    <location>
        <begin position="673"/>
        <end position="683"/>
    </location>
</feature>
<comment type="caution">
    <text evidence="3">The sequence shown here is derived from an EMBL/GenBank/DDBJ whole genome shotgun (WGS) entry which is preliminary data.</text>
</comment>
<feature type="region of interest" description="Disordered" evidence="1">
    <location>
        <begin position="655"/>
        <end position="719"/>
    </location>
</feature>
<feature type="region of interest" description="Disordered" evidence="1">
    <location>
        <begin position="352"/>
        <end position="393"/>
    </location>
</feature>
<feature type="compositionally biased region" description="Low complexity" evidence="1">
    <location>
        <begin position="1007"/>
        <end position="1048"/>
    </location>
</feature>
<feature type="region of interest" description="Disordered" evidence="1">
    <location>
        <begin position="782"/>
        <end position="902"/>
    </location>
</feature>
<dbReference type="Proteomes" id="UP001383192">
    <property type="component" value="Unassembled WGS sequence"/>
</dbReference>
<feature type="compositionally biased region" description="Polar residues" evidence="1">
    <location>
        <begin position="658"/>
        <end position="670"/>
    </location>
</feature>
<keyword evidence="2" id="KW-1133">Transmembrane helix</keyword>
<feature type="region of interest" description="Disordered" evidence="1">
    <location>
        <begin position="935"/>
        <end position="1048"/>
    </location>
</feature>
<evidence type="ECO:0000256" key="1">
    <source>
        <dbReference type="SAM" id="MobiDB-lite"/>
    </source>
</evidence>
<reference evidence="3 4" key="1">
    <citation type="submission" date="2024-01" db="EMBL/GenBank/DDBJ databases">
        <title>A draft genome for a cacao thread blight-causing isolate of Paramarasmius palmivorus.</title>
        <authorList>
            <person name="Baruah I.K."/>
            <person name="Bukari Y."/>
            <person name="Amoako-Attah I."/>
            <person name="Meinhardt L.W."/>
            <person name="Bailey B.A."/>
            <person name="Cohen S.P."/>
        </authorList>
    </citation>
    <scope>NUCLEOTIDE SEQUENCE [LARGE SCALE GENOMIC DNA]</scope>
    <source>
        <strain evidence="3 4">GH-12</strain>
    </source>
</reference>
<keyword evidence="2" id="KW-0472">Membrane</keyword>
<feature type="region of interest" description="Disordered" evidence="1">
    <location>
        <begin position="104"/>
        <end position="124"/>
    </location>
</feature>
<feature type="compositionally biased region" description="Low complexity" evidence="1">
    <location>
        <begin position="963"/>
        <end position="980"/>
    </location>
</feature>
<organism evidence="3 4">
    <name type="scientific">Paramarasmius palmivorus</name>
    <dbReference type="NCBI Taxonomy" id="297713"/>
    <lineage>
        <taxon>Eukaryota</taxon>
        <taxon>Fungi</taxon>
        <taxon>Dikarya</taxon>
        <taxon>Basidiomycota</taxon>
        <taxon>Agaricomycotina</taxon>
        <taxon>Agaricomycetes</taxon>
        <taxon>Agaricomycetidae</taxon>
        <taxon>Agaricales</taxon>
        <taxon>Marasmiineae</taxon>
        <taxon>Marasmiaceae</taxon>
        <taxon>Paramarasmius</taxon>
    </lineage>
</organism>
<sequence>METCCYVYAILCDVVWVVSMTLASVVTVLSAYIPKCTRKLWRFSFHSWHAVLCSSRHFTYHSSFSAGTILLSLRHFQHLDSPPKLSLTTLPPLPPILYCLSMGGTRRRRDKRSKEPEKRGNPGIFQGGPLTVLESWATEYVSTRGNRGPFWARFFGAWRTQYTPLTPAEQEMLDEVRKRCNIKPAKVDLPAEDDSCLFVPDSEPIAGPLPAADRAKAGVTSEEPNGPDNSAVSGSGTPVTERSDQNTSDTSATAIPVTEHSDKDMPEASTMAAPVVDGSNQDTSSATATLPVTESSDNPTSTSTPTPVAECPDNTAPVIDEDCNICHQSSSNSDSTTSDVVDAVHAIITTTSQPSLQTTTSSHSSDVPGPAIDRAPTPVPGTKKQKKKKNQRTEADNILIARGATDERLKMWFSTRAIKDKAAANQDEAWTGLIKHLNKDQGPAPRHVPDFKVYQGQDEFKEKIANRLTELYGDDDDETYHLAHSVDIASKLFAQEDDATKEKVHERAEAVYEARCEDYEKQVRGEHITKAEHIPILRSQMGAKLQSLVDTIARATDTCCSFVSAGYNKGTDDNAFFCNILSGTTPGPNPKKFNEWDPVGWKMHHVLSFAEYVKACARLEQGYPATPPQYPPELVSACAESADIINPMVEAVGETTVPAPTSLPTTSNPTMMAASLSSSSSSAQPRKRTRRNSDSGDNTPHSPTPELLSDNDQNIPDDSVDYGECGIKLAPGRRMGKYLALELKEMSRQERTKKVLVYSKYTQKDLHKEEQAAKKRFIDDLMNEDSEEEEEEELPTPRGKGKGKAKPKQKARGKGKGKRKHKSMRRDDEDDDEDRDLELDNRGHNAKRQRVERPTVRNEELSHTTPINPGLCTPPSSQYPRIATTPDAEAGARCTATGDGSAQASASALISTSGDADVYATARSIRGATSTACATVRGSGQQADSATSANISVDTQSAPPSPAKASSEPQASAPSSSSALPHEDNSRPGFSGGSSPTLPPPSPSPVKPRSSARSSAPHSLARSSTQPSRSQPPISSASSSSVSSGGRPSWVQQMKDYLASNITGDEWLQCIESWEDMEHEYGFVTTLQSLPTKTRPDAVLFWTKRARKGPTPPDVKQPGFGAAVTDWWNSMMPSWRTRDGHGRWERTGEGNWGALCCPGLNGLLSVLACLRWWLIEECGGLDGSVSHASTEWQAVFNDICWVMEELTKNEGAPVRKKPKSD</sequence>
<feature type="compositionally biased region" description="Basic residues" evidence="1">
    <location>
        <begin position="799"/>
        <end position="824"/>
    </location>
</feature>
<dbReference type="EMBL" id="JAYKXP010000023">
    <property type="protein sequence ID" value="KAK7045902.1"/>
    <property type="molecule type" value="Genomic_DNA"/>
</dbReference>
<proteinExistence type="predicted"/>
<feature type="compositionally biased region" description="Acidic residues" evidence="1">
    <location>
        <begin position="782"/>
        <end position="794"/>
    </location>
</feature>
<feature type="transmembrane region" description="Helical" evidence="2">
    <location>
        <begin position="6"/>
        <end position="33"/>
    </location>
</feature>
<feature type="compositionally biased region" description="Acidic residues" evidence="1">
    <location>
        <begin position="828"/>
        <end position="837"/>
    </location>
</feature>
<keyword evidence="4" id="KW-1185">Reference proteome</keyword>
<feature type="region of interest" description="Disordered" evidence="1">
    <location>
        <begin position="200"/>
        <end position="315"/>
    </location>
</feature>
<keyword evidence="2" id="KW-0812">Transmembrane</keyword>